<keyword evidence="3" id="KW-1185">Reference proteome</keyword>
<accession>A0ABV8TY23</accession>
<comment type="caution">
    <text evidence="2">The sequence shown here is derived from an EMBL/GenBank/DDBJ whole genome shotgun (WGS) entry which is preliminary data.</text>
</comment>
<evidence type="ECO:0000313" key="3">
    <source>
        <dbReference type="Proteomes" id="UP001595823"/>
    </source>
</evidence>
<feature type="transmembrane region" description="Helical" evidence="1">
    <location>
        <begin position="97"/>
        <end position="117"/>
    </location>
</feature>
<organism evidence="2 3">
    <name type="scientific">Salininema proteolyticum</name>
    <dbReference type="NCBI Taxonomy" id="1607685"/>
    <lineage>
        <taxon>Bacteria</taxon>
        <taxon>Bacillati</taxon>
        <taxon>Actinomycetota</taxon>
        <taxon>Actinomycetes</taxon>
        <taxon>Glycomycetales</taxon>
        <taxon>Glycomycetaceae</taxon>
        <taxon>Salininema</taxon>
    </lineage>
</organism>
<dbReference type="RefSeq" id="WP_380620794.1">
    <property type="nucleotide sequence ID" value="NZ_JBHSDK010000015.1"/>
</dbReference>
<feature type="transmembrane region" description="Helical" evidence="1">
    <location>
        <begin position="68"/>
        <end position="85"/>
    </location>
</feature>
<keyword evidence="1" id="KW-1133">Transmembrane helix</keyword>
<evidence type="ECO:0000256" key="1">
    <source>
        <dbReference type="SAM" id="Phobius"/>
    </source>
</evidence>
<evidence type="ECO:0000313" key="2">
    <source>
        <dbReference type="EMBL" id="MFC4335685.1"/>
    </source>
</evidence>
<dbReference type="Proteomes" id="UP001595823">
    <property type="component" value="Unassembled WGS sequence"/>
</dbReference>
<sequence>MKRFFLGWTWFVIALIVLQVGLAGWGAVSQGDDRTARFLGHVVNGGLLTVWLLLGLVFAAIARPGWKVVVLAAASLVMLVSQGFFTYSTDQSGHLSGISIALHAANGLGILTIQYIITRLTGKSIVRPTTPKETAA</sequence>
<protein>
    <submittedName>
        <fullName evidence="2">Uncharacterized protein</fullName>
    </submittedName>
</protein>
<name>A0ABV8TY23_9ACTN</name>
<reference evidence="3" key="1">
    <citation type="journal article" date="2019" name="Int. J. Syst. Evol. Microbiol.">
        <title>The Global Catalogue of Microorganisms (GCM) 10K type strain sequencing project: providing services to taxonomists for standard genome sequencing and annotation.</title>
        <authorList>
            <consortium name="The Broad Institute Genomics Platform"/>
            <consortium name="The Broad Institute Genome Sequencing Center for Infectious Disease"/>
            <person name="Wu L."/>
            <person name="Ma J."/>
        </authorList>
    </citation>
    <scope>NUCLEOTIDE SEQUENCE [LARGE SCALE GENOMIC DNA]</scope>
    <source>
        <strain evidence="3">IBRC-M 10908</strain>
    </source>
</reference>
<dbReference type="EMBL" id="JBHSDK010000015">
    <property type="protein sequence ID" value="MFC4335685.1"/>
    <property type="molecule type" value="Genomic_DNA"/>
</dbReference>
<keyword evidence="1" id="KW-0812">Transmembrane</keyword>
<feature type="transmembrane region" description="Helical" evidence="1">
    <location>
        <begin position="39"/>
        <end position="61"/>
    </location>
</feature>
<gene>
    <name evidence="2" type="ORF">ACFPET_10780</name>
</gene>
<keyword evidence="1" id="KW-0472">Membrane</keyword>
<proteinExistence type="predicted"/>